<feature type="signal peptide" evidence="1">
    <location>
        <begin position="1"/>
        <end position="20"/>
    </location>
</feature>
<feature type="chain" id="PRO_5009514531" evidence="1">
    <location>
        <begin position="21"/>
        <end position="114"/>
    </location>
</feature>
<gene>
    <name evidence="2" type="ORF">A3K49_06890</name>
</gene>
<name>A0A1F4T7H0_UNCSA</name>
<evidence type="ECO:0000313" key="2">
    <source>
        <dbReference type="EMBL" id="OGC28665.1"/>
    </source>
</evidence>
<dbReference type="Proteomes" id="UP000178602">
    <property type="component" value="Unassembled WGS sequence"/>
</dbReference>
<organism evidence="2 3">
    <name type="scientific">candidate division WOR-1 bacterium RIFOXYC12_FULL_54_18</name>
    <dbReference type="NCBI Taxonomy" id="1802584"/>
    <lineage>
        <taxon>Bacteria</taxon>
        <taxon>Bacillati</taxon>
        <taxon>Saganbacteria</taxon>
    </lineage>
</organism>
<dbReference type="EMBL" id="MEUG01000001">
    <property type="protein sequence ID" value="OGC28665.1"/>
    <property type="molecule type" value="Genomic_DNA"/>
</dbReference>
<reference evidence="2 3" key="1">
    <citation type="journal article" date="2016" name="Nat. Commun.">
        <title>Thousands of microbial genomes shed light on interconnected biogeochemical processes in an aquifer system.</title>
        <authorList>
            <person name="Anantharaman K."/>
            <person name="Brown C.T."/>
            <person name="Hug L.A."/>
            <person name="Sharon I."/>
            <person name="Castelle C.J."/>
            <person name="Probst A.J."/>
            <person name="Thomas B.C."/>
            <person name="Singh A."/>
            <person name="Wilkins M.J."/>
            <person name="Karaoz U."/>
            <person name="Brodie E.L."/>
            <person name="Williams K.H."/>
            <person name="Hubbard S.S."/>
            <person name="Banfield J.F."/>
        </authorList>
    </citation>
    <scope>NUCLEOTIDE SEQUENCE [LARGE SCALE GENOMIC DNA]</scope>
</reference>
<accession>A0A1F4T7H0</accession>
<evidence type="ECO:0000256" key="1">
    <source>
        <dbReference type="SAM" id="SignalP"/>
    </source>
</evidence>
<evidence type="ECO:0000313" key="3">
    <source>
        <dbReference type="Proteomes" id="UP000178602"/>
    </source>
</evidence>
<sequence>MKRELLALIICIFTYNPAFGLDMAPPALAYDPACLKITAEPEVSRSAFMKVEQYVTDLSFPYDLKYNLKENTWKLRLFPKRSPALVKGDLIEPTLMYDNTDRYRLYLINKGFVF</sequence>
<dbReference type="AlphaFoldDB" id="A0A1F4T7H0"/>
<comment type="caution">
    <text evidence="2">The sequence shown here is derived from an EMBL/GenBank/DDBJ whole genome shotgun (WGS) entry which is preliminary data.</text>
</comment>
<proteinExistence type="predicted"/>
<protein>
    <submittedName>
        <fullName evidence="2">Uncharacterized protein</fullName>
    </submittedName>
</protein>
<keyword evidence="1" id="KW-0732">Signal</keyword>